<evidence type="ECO:0000256" key="1">
    <source>
        <dbReference type="SAM" id="Phobius"/>
    </source>
</evidence>
<evidence type="ECO:0000313" key="3">
    <source>
        <dbReference type="Proteomes" id="UP000603200"/>
    </source>
</evidence>
<proteinExistence type="predicted"/>
<accession>A0ABQ3ZP19</accession>
<dbReference type="RefSeq" id="WP_203837488.1">
    <property type="nucleotide sequence ID" value="NZ_BAAATV010000007.1"/>
</dbReference>
<reference evidence="2 3" key="1">
    <citation type="submission" date="2021-01" db="EMBL/GenBank/DDBJ databases">
        <title>Whole genome shotgun sequence of Actinoplanes humidus NBRC 14915.</title>
        <authorList>
            <person name="Komaki H."/>
            <person name="Tamura T."/>
        </authorList>
    </citation>
    <scope>NUCLEOTIDE SEQUENCE [LARGE SCALE GENOMIC DNA]</scope>
    <source>
        <strain evidence="2 3">NBRC 14915</strain>
    </source>
</reference>
<name>A0ABQ3ZP19_9ACTN</name>
<organism evidence="2 3">
    <name type="scientific">Winogradskya humida</name>
    <dbReference type="NCBI Taxonomy" id="113566"/>
    <lineage>
        <taxon>Bacteria</taxon>
        <taxon>Bacillati</taxon>
        <taxon>Actinomycetota</taxon>
        <taxon>Actinomycetes</taxon>
        <taxon>Micromonosporales</taxon>
        <taxon>Micromonosporaceae</taxon>
        <taxon>Winogradskya</taxon>
    </lineage>
</organism>
<evidence type="ECO:0000313" key="2">
    <source>
        <dbReference type="EMBL" id="GIE20319.1"/>
    </source>
</evidence>
<protein>
    <recommendedName>
        <fullName evidence="4">Hydrolase</fullName>
    </recommendedName>
</protein>
<keyword evidence="3" id="KW-1185">Reference proteome</keyword>
<keyword evidence="1" id="KW-0812">Transmembrane</keyword>
<comment type="caution">
    <text evidence="2">The sequence shown here is derived from an EMBL/GenBank/DDBJ whole genome shotgun (WGS) entry which is preliminary data.</text>
</comment>
<keyword evidence="1" id="KW-0472">Membrane</keyword>
<gene>
    <name evidence="2" type="ORF">Ahu01nite_034210</name>
</gene>
<evidence type="ECO:0008006" key="4">
    <source>
        <dbReference type="Google" id="ProtNLM"/>
    </source>
</evidence>
<keyword evidence="1" id="KW-1133">Transmembrane helix</keyword>
<dbReference type="Proteomes" id="UP000603200">
    <property type="component" value="Unassembled WGS sequence"/>
</dbReference>
<feature type="transmembrane region" description="Helical" evidence="1">
    <location>
        <begin position="226"/>
        <end position="248"/>
    </location>
</feature>
<dbReference type="EMBL" id="BOMN01000040">
    <property type="protein sequence ID" value="GIE20319.1"/>
    <property type="molecule type" value="Genomic_DNA"/>
</dbReference>
<sequence length="254" mass="26876">MSLWTLLEPASIAVDPGSSGTATLRLRNDGDTVEEYQLAVVGAPAAWARIEPAVVRLFPGTRGQAEVTFRPPRAPEALAGLTAYGISVRSRQNPAVFDVAEGSVTVSAFGDVRAELFPLTVKGRLAGRPGLTVRNLSNAPLTAVVQARDDEDVLTFRPWPQVLQVPPGGTATSEVKISPRGIRLLRGDSRHTYAATVVPSVAGATGLPDRLETRGTFVRRPVMPRFLLFALVLLVVLVGLGAGVYYGAGLNTNG</sequence>